<dbReference type="EMBL" id="KT322179">
    <property type="protein sequence ID" value="AKY04350.1"/>
    <property type="molecule type" value="Genomic_DNA"/>
</dbReference>
<name>A0A0K1YB43_9EURY</name>
<protein>
    <submittedName>
        <fullName evidence="2">Serine-rich adhesin</fullName>
    </submittedName>
</protein>
<accession>A0A0K1YB43</accession>
<dbReference type="AlphaFoldDB" id="A0A0K1YB43"/>
<feature type="region of interest" description="Disordered" evidence="1">
    <location>
        <begin position="489"/>
        <end position="514"/>
    </location>
</feature>
<dbReference type="SUPFAM" id="SSF49373">
    <property type="entry name" value="Invasin/intimin cell-adhesion fragments"/>
    <property type="match status" value="1"/>
</dbReference>
<evidence type="ECO:0000256" key="1">
    <source>
        <dbReference type="SAM" id="MobiDB-lite"/>
    </source>
</evidence>
<dbReference type="InterPro" id="IPR013783">
    <property type="entry name" value="Ig-like_fold"/>
</dbReference>
<evidence type="ECO:0000313" key="2">
    <source>
        <dbReference type="EMBL" id="AKY04350.1"/>
    </source>
</evidence>
<reference evidence="2" key="1">
    <citation type="journal article" date="2015" name="BMC Genomics">
        <title>Diversity of the cell-wall associated genomic island of the archaeon Haloquadratum walsbyi.</title>
        <authorList>
            <person name="Martin-Cuadrado A.B."/>
            <person name="Pasic L."/>
            <person name="Rodriguez-Valera F."/>
        </authorList>
    </citation>
    <scope>NUCLEOTIDE SEQUENCE</scope>
</reference>
<organism evidence="2">
    <name type="scientific">uncultured haloarchaeon</name>
    <dbReference type="NCBI Taxonomy" id="160804"/>
    <lineage>
        <taxon>Archaea</taxon>
        <taxon>Methanobacteriati</taxon>
        <taxon>Methanobacteriota</taxon>
        <taxon>Stenosarchaea group</taxon>
        <taxon>Halobacteria</taxon>
        <taxon>Halobacteriales</taxon>
        <taxon>Halobacteriaceae</taxon>
        <taxon>environmental samples</taxon>
    </lineage>
</organism>
<proteinExistence type="predicted"/>
<dbReference type="InterPro" id="IPR008964">
    <property type="entry name" value="Invasin/intimin_cell_adhesion"/>
</dbReference>
<dbReference type="Gene3D" id="2.60.40.10">
    <property type="entry name" value="Immunoglobulins"/>
    <property type="match status" value="2"/>
</dbReference>
<sequence>MNLSSPGTIDVQGVADGASSNTVQQTYTGQSDSITFSANKSVVSTDVGAEITAQAVDSNGNPVERQGLNVRFAEDSGFNDAGVELVSRDGNTSNNGTATAIVQDAGSLSPGQEFTVLANIDGNVERANFSTAAGEIDSSTSTLRLNDSTNDFGDLQVDSTVDVSAEILDANDNPLEGRTVEFASNGTVEFGSDSVDTNSDGFANTTATVDTETQGVVAINATVGNFNTTSTSDAQRNITTIAGDATQLGFASDSRSMAPGASLNPTVQVQDEFGNFNDTASVNNGISVTSSDTNVISVSGVDDLSGNSDQFTLSAESGGEATITVSSDDSDISGVNDTFVVSDPAAIDLSVAHNVATVSANNSNANTQNQALVTAQFTDSDGSALGVANENISFGLSGSSAELNQSDVTTKSTDGDGNVTILVNGTDTTGTSTIVATAENFTSINRGETTVTTTGSASGISLSPENDTIAQNDEINVTAEFVDDEGRNVPRLTDVSLSADDGNVNDRNNRNSTK</sequence>